<evidence type="ECO:0000313" key="3">
    <source>
        <dbReference type="Proteomes" id="UP000440498"/>
    </source>
</evidence>
<dbReference type="RefSeq" id="WP_152836340.1">
    <property type="nucleotide sequence ID" value="NZ_WHUG01000001.1"/>
</dbReference>
<dbReference type="InterPro" id="IPR051680">
    <property type="entry name" value="ATP-dep_Glu-Cys_Ligase-2"/>
</dbReference>
<dbReference type="Proteomes" id="UP000440498">
    <property type="component" value="Unassembled WGS sequence"/>
</dbReference>
<name>A0A6A7MWK5_9BURK</name>
<proteinExistence type="predicted"/>
<evidence type="ECO:0000313" key="2">
    <source>
        <dbReference type="EMBL" id="MQA36998.1"/>
    </source>
</evidence>
<dbReference type="SUPFAM" id="SSF56059">
    <property type="entry name" value="Glutathione synthetase ATP-binding domain-like"/>
    <property type="match status" value="1"/>
</dbReference>
<reference evidence="2 3" key="1">
    <citation type="submission" date="2019-10" db="EMBL/GenBank/DDBJ databases">
        <title>Two novel species isolated from a subtropical stream in China.</title>
        <authorList>
            <person name="Lu H."/>
        </authorList>
    </citation>
    <scope>NUCLEOTIDE SEQUENCE [LARGE SCALE GENOMIC DNA]</scope>
    <source>
        <strain evidence="2 3">FT29W</strain>
    </source>
</reference>
<dbReference type="PANTHER" id="PTHR34595">
    <property type="entry name" value="BLR5612 PROTEIN"/>
    <property type="match status" value="1"/>
</dbReference>
<dbReference type="InterPro" id="IPR025841">
    <property type="entry name" value="CP_ATPgrasp_2"/>
</dbReference>
<dbReference type="Gene3D" id="3.40.50.11290">
    <property type="match status" value="1"/>
</dbReference>
<dbReference type="EMBL" id="WHUG01000001">
    <property type="protein sequence ID" value="MQA36998.1"/>
    <property type="molecule type" value="Genomic_DNA"/>
</dbReference>
<dbReference type="PIRSF" id="PIRSF005522">
    <property type="entry name" value="UCP005522"/>
    <property type="match status" value="1"/>
</dbReference>
<protein>
    <submittedName>
        <fullName evidence="2">Circularly permuted type 2 ATP-grasp protein</fullName>
    </submittedName>
</protein>
<dbReference type="Gene3D" id="3.30.1490.270">
    <property type="match status" value="1"/>
</dbReference>
<feature type="domain" description="Circularly permuted ATP-grasp type 2" evidence="1">
    <location>
        <begin position="77"/>
        <end position="452"/>
    </location>
</feature>
<dbReference type="PANTHER" id="PTHR34595:SF7">
    <property type="entry name" value="SLL1039 PROTEIN"/>
    <property type="match status" value="1"/>
</dbReference>
<evidence type="ECO:0000259" key="1">
    <source>
        <dbReference type="Pfam" id="PF14403"/>
    </source>
</evidence>
<dbReference type="Pfam" id="PF14403">
    <property type="entry name" value="CP_ATPgrasp_2"/>
    <property type="match status" value="1"/>
</dbReference>
<dbReference type="InterPro" id="IPR016450">
    <property type="entry name" value="UCP005522"/>
</dbReference>
<comment type="caution">
    <text evidence="2">The sequence shown here is derived from an EMBL/GenBank/DDBJ whole genome shotgun (WGS) entry which is preliminary data.</text>
</comment>
<dbReference type="AlphaFoldDB" id="A0A6A7MWK5"/>
<accession>A0A6A7MWK5</accession>
<keyword evidence="3" id="KW-1185">Reference proteome</keyword>
<organism evidence="2 3">
    <name type="scientific">Rugamonas aquatica</name>
    <dbReference type="NCBI Taxonomy" id="2743357"/>
    <lineage>
        <taxon>Bacteria</taxon>
        <taxon>Pseudomonadati</taxon>
        <taxon>Pseudomonadota</taxon>
        <taxon>Betaproteobacteria</taxon>
        <taxon>Burkholderiales</taxon>
        <taxon>Oxalobacteraceae</taxon>
        <taxon>Telluria group</taxon>
        <taxon>Rugamonas</taxon>
    </lineage>
</organism>
<sequence length="476" mass="53318">MANFFNEMTADGLAHHASAEVREHYREFCGWLQRQPAETIERKRAEADLTFRRVGITFAVYGDDAGTERLIPFDTIPRIIPAAEWKQLQTGLVQRVRALNMFIHDIYHDQNIIKAGIIPAEQIYRNAQYRPEMQGIKVASDIYAHIAGVDIVRAGQGEFYVLEDNLRVPSGVSYMLEDRKMMMRLFPELFARNKIAPVDHYPDLLLDNLRSVAPMGINDPTVVVMTPGMYNSAYFEHAFLAQQMGVELVEGKDLFVSDNTVFMRTTRGPKRVDVIYRRLDDDFLDPLAFRPDSSLGVPGLLSVYRAGRVTLANAIGTGVADDKSIYPFVPDMIKFYLSEEPVLNNVPTYQCRKQEDLAYTLAHLPELVVKEVHGAGGYGMLVGPASSKQQIEDFRQRLLARPHGYIAQPTLALSACPTYVENGIAPRHIDLRPFVLSGKTISMVPGGLTRVALQEGSLVVNSSQGGGTKDTWILER</sequence>
<gene>
    <name evidence="2" type="ORF">GEV02_02450</name>
</gene>